<dbReference type="InterPro" id="IPR004360">
    <property type="entry name" value="Glyas_Fos-R_dOase_dom"/>
</dbReference>
<sequence>MKTRLNHVRINVSDINKALKWYEEILGFENDGGWPLENPTYYDFVSEDGAKFAIMEVKSGESHGRLNFQVDNADELWVKLKDKVEIVEPIFDTPWGTRKFTIKDLDGNELGFGR</sequence>
<reference evidence="2 3" key="1">
    <citation type="submission" date="2021-01" db="EMBL/GenBank/DDBJ databases">
        <title>Genome public.</title>
        <authorList>
            <person name="Liu C."/>
            <person name="Sun Q."/>
        </authorList>
    </citation>
    <scope>NUCLEOTIDE SEQUENCE [LARGE SCALE GENOMIC DNA]</scope>
    <source>
        <strain evidence="2 3">YIM B02515</strain>
    </source>
</reference>
<evidence type="ECO:0000313" key="3">
    <source>
        <dbReference type="Proteomes" id="UP000632377"/>
    </source>
</evidence>
<name>A0ABS1TCH9_9CLOT</name>
<accession>A0ABS1TCH9</accession>
<dbReference type="SUPFAM" id="SSF54593">
    <property type="entry name" value="Glyoxalase/Bleomycin resistance protein/Dihydroxybiphenyl dioxygenase"/>
    <property type="match status" value="1"/>
</dbReference>
<dbReference type="Pfam" id="PF00903">
    <property type="entry name" value="Glyoxalase"/>
    <property type="match status" value="1"/>
</dbReference>
<evidence type="ECO:0000259" key="1">
    <source>
        <dbReference type="PROSITE" id="PS51819"/>
    </source>
</evidence>
<protein>
    <submittedName>
        <fullName evidence="2">VOC family protein</fullName>
    </submittedName>
</protein>
<dbReference type="PROSITE" id="PS51819">
    <property type="entry name" value="VOC"/>
    <property type="match status" value="1"/>
</dbReference>
<organism evidence="2 3">
    <name type="scientific">Clostridium rhizosphaerae</name>
    <dbReference type="NCBI Taxonomy" id="2803861"/>
    <lineage>
        <taxon>Bacteria</taxon>
        <taxon>Bacillati</taxon>
        <taxon>Bacillota</taxon>
        <taxon>Clostridia</taxon>
        <taxon>Eubacteriales</taxon>
        <taxon>Clostridiaceae</taxon>
        <taxon>Clostridium</taxon>
    </lineage>
</organism>
<keyword evidence="3" id="KW-1185">Reference proteome</keyword>
<dbReference type="Gene3D" id="3.10.180.10">
    <property type="entry name" value="2,3-Dihydroxybiphenyl 1,2-Dioxygenase, domain 1"/>
    <property type="match status" value="1"/>
</dbReference>
<dbReference type="RefSeq" id="WP_202749770.1">
    <property type="nucleotide sequence ID" value="NZ_JAESWC010000009.1"/>
</dbReference>
<dbReference type="CDD" id="cd06587">
    <property type="entry name" value="VOC"/>
    <property type="match status" value="1"/>
</dbReference>
<feature type="domain" description="VOC" evidence="1">
    <location>
        <begin position="4"/>
        <end position="114"/>
    </location>
</feature>
<dbReference type="InterPro" id="IPR029068">
    <property type="entry name" value="Glyas_Bleomycin-R_OHBP_Dase"/>
</dbReference>
<gene>
    <name evidence="2" type="ORF">JK636_14770</name>
</gene>
<comment type="caution">
    <text evidence="2">The sequence shown here is derived from an EMBL/GenBank/DDBJ whole genome shotgun (WGS) entry which is preliminary data.</text>
</comment>
<evidence type="ECO:0000313" key="2">
    <source>
        <dbReference type="EMBL" id="MBL4937015.1"/>
    </source>
</evidence>
<dbReference type="EMBL" id="JAESWC010000009">
    <property type="protein sequence ID" value="MBL4937015.1"/>
    <property type="molecule type" value="Genomic_DNA"/>
</dbReference>
<proteinExistence type="predicted"/>
<dbReference type="Proteomes" id="UP000632377">
    <property type="component" value="Unassembled WGS sequence"/>
</dbReference>
<dbReference type="InterPro" id="IPR037523">
    <property type="entry name" value="VOC_core"/>
</dbReference>